<keyword evidence="5 10" id="KW-0472">Membrane</keyword>
<evidence type="ECO:0000256" key="4">
    <source>
        <dbReference type="ARBA" id="ARBA00023010"/>
    </source>
</evidence>
<feature type="compositionally biased region" description="Basic and acidic residues" evidence="11">
    <location>
        <begin position="314"/>
        <end position="324"/>
    </location>
</feature>
<feature type="compositionally biased region" description="Basic and acidic residues" evidence="11">
    <location>
        <begin position="374"/>
        <end position="385"/>
    </location>
</feature>
<feature type="region of interest" description="Disordered" evidence="11">
    <location>
        <begin position="234"/>
        <end position="426"/>
    </location>
</feature>
<dbReference type="PANTHER" id="PTHR23058:SF0">
    <property type="entry name" value="PEROXISOMAL MEMBRANE PROTEIN PEX14"/>
    <property type="match status" value="1"/>
</dbReference>
<keyword evidence="4" id="KW-0811">Translocation</keyword>
<dbReference type="InterPro" id="IPR036388">
    <property type="entry name" value="WH-like_DNA-bd_sf"/>
</dbReference>
<evidence type="ECO:0000313" key="14">
    <source>
        <dbReference type="Proteomes" id="UP000253472"/>
    </source>
</evidence>
<feature type="region of interest" description="Disordered" evidence="11">
    <location>
        <begin position="42"/>
        <end position="77"/>
    </location>
</feature>
<feature type="compositionally biased region" description="Polar residues" evidence="11">
    <location>
        <begin position="234"/>
        <end position="245"/>
    </location>
</feature>
<accession>A0A367Y294</accession>
<evidence type="ECO:0000256" key="3">
    <source>
        <dbReference type="ARBA" id="ARBA00022927"/>
    </source>
</evidence>
<evidence type="ECO:0000313" key="13">
    <source>
        <dbReference type="EMBL" id="RCK59660.1"/>
    </source>
</evidence>
<dbReference type="EMBL" id="QLNQ01000027">
    <property type="protein sequence ID" value="RCK59660.1"/>
    <property type="molecule type" value="Genomic_DNA"/>
</dbReference>
<dbReference type="STRING" id="5486.A0A367Y294"/>
<dbReference type="Pfam" id="PF04695">
    <property type="entry name" value="Pex14_N"/>
    <property type="match status" value="1"/>
</dbReference>
<feature type="compositionally biased region" description="Low complexity" evidence="11">
    <location>
        <begin position="395"/>
        <end position="407"/>
    </location>
</feature>
<evidence type="ECO:0000256" key="1">
    <source>
        <dbReference type="ARBA" id="ARBA00005443"/>
    </source>
</evidence>
<dbReference type="GO" id="GO:0016560">
    <property type="term" value="P:protein import into peroxisome matrix, docking"/>
    <property type="evidence" value="ECO:0007669"/>
    <property type="project" value="UniProtKB-UniRule"/>
</dbReference>
<feature type="compositionally biased region" description="Pro residues" evidence="11">
    <location>
        <begin position="63"/>
        <end position="72"/>
    </location>
</feature>
<comment type="similarity">
    <text evidence="1 10">Belongs to the peroxin-14 family.</text>
</comment>
<dbReference type="AlphaFoldDB" id="A0A367Y294"/>
<evidence type="ECO:0000259" key="12">
    <source>
        <dbReference type="Pfam" id="PF04695"/>
    </source>
</evidence>
<organism evidence="13 14">
    <name type="scientific">Candida viswanathii</name>
    <dbReference type="NCBI Taxonomy" id="5486"/>
    <lineage>
        <taxon>Eukaryota</taxon>
        <taxon>Fungi</taxon>
        <taxon>Dikarya</taxon>
        <taxon>Ascomycota</taxon>
        <taxon>Saccharomycotina</taxon>
        <taxon>Pichiomycetes</taxon>
        <taxon>Debaryomycetaceae</taxon>
        <taxon>Candida/Lodderomyces clade</taxon>
        <taxon>Candida</taxon>
    </lineage>
</organism>
<feature type="compositionally biased region" description="Low complexity" evidence="11">
    <location>
        <begin position="272"/>
        <end position="282"/>
    </location>
</feature>
<evidence type="ECO:0000256" key="6">
    <source>
        <dbReference type="ARBA" id="ARBA00023140"/>
    </source>
</evidence>
<dbReference type="InterPro" id="IPR025655">
    <property type="entry name" value="PEX14"/>
</dbReference>
<feature type="compositionally biased region" description="Basic and acidic residues" evidence="11">
    <location>
        <begin position="350"/>
        <end position="361"/>
    </location>
</feature>
<protein>
    <recommendedName>
        <fullName evidence="7 10">Peroxisomal membrane protein PEX14</fullName>
    </recommendedName>
    <alternativeName>
        <fullName evidence="8 10">Peroxin-14</fullName>
    </alternativeName>
</protein>
<name>A0A367Y294_9ASCO</name>
<evidence type="ECO:0000256" key="9">
    <source>
        <dbReference type="ARBA" id="ARBA00046271"/>
    </source>
</evidence>
<evidence type="ECO:0000256" key="2">
    <source>
        <dbReference type="ARBA" id="ARBA00022448"/>
    </source>
</evidence>
<feature type="domain" description="Peroxisome membrane anchor protein Pex14p N-terminal" evidence="12">
    <location>
        <begin position="2"/>
        <end position="46"/>
    </location>
</feature>
<dbReference type="InterPro" id="IPR006785">
    <property type="entry name" value="Pex14_N"/>
</dbReference>
<keyword evidence="6 10" id="KW-0576">Peroxisome</keyword>
<reference evidence="13 14" key="1">
    <citation type="submission" date="2018-06" db="EMBL/GenBank/DDBJ databases">
        <title>Whole genome sequencing of Candida tropicalis (genome annotated by CSBL at Korea University).</title>
        <authorList>
            <person name="Ahn J."/>
        </authorList>
    </citation>
    <scope>NUCLEOTIDE SEQUENCE [LARGE SCALE GENOMIC DNA]</scope>
    <source>
        <strain evidence="13 14">ATCC 20962</strain>
    </source>
</reference>
<dbReference type="GO" id="GO:1990429">
    <property type="term" value="C:peroxisomal importomer complex"/>
    <property type="evidence" value="ECO:0007669"/>
    <property type="project" value="TreeGrafter"/>
</dbReference>
<proteinExistence type="inferred from homology"/>
<dbReference type="OrthoDB" id="5549158at2759"/>
<evidence type="ECO:0000256" key="7">
    <source>
        <dbReference type="ARBA" id="ARBA00029502"/>
    </source>
</evidence>
<comment type="caution">
    <text evidence="13">The sequence shown here is derived from an EMBL/GenBank/DDBJ whole genome shotgun (WGS) entry which is preliminary data.</text>
</comment>
<comment type="subcellular location">
    <subcellularLocation>
        <location evidence="9 10">Peroxisome membrane</location>
    </subcellularLocation>
</comment>
<dbReference type="Gene3D" id="1.10.10.10">
    <property type="entry name" value="Winged helix-like DNA-binding domain superfamily/Winged helix DNA-binding domain"/>
    <property type="match status" value="1"/>
</dbReference>
<dbReference type="PANTHER" id="PTHR23058">
    <property type="entry name" value="PEROXISOMAL MEMBRANE PROTEIN PEX14"/>
    <property type="match status" value="1"/>
</dbReference>
<feature type="compositionally biased region" description="Pro residues" evidence="11">
    <location>
        <begin position="294"/>
        <end position="312"/>
    </location>
</feature>
<keyword evidence="3 10" id="KW-0653">Protein transport</keyword>
<keyword evidence="2 10" id="KW-0813">Transport</keyword>
<comment type="function">
    <text evidence="10">Component of the PEX13-PEX14 docking complex, a translocon channel that specifically mediates the import of peroxisomal cargo proteins bound to PEX5 receptor. The PEX13-PEX14 docking complex forms a large import pore which can be opened to a diameter of about 9 nm. Mechanistically, PEX5 receptor along with cargo proteins associates with the PEX14 subunit of the PEX13-PEX14 docking complex in the cytosol, leading to the insertion of the receptor into the organelle membrane with the concomitant translocation of the cargo into the peroxisome matrix.</text>
</comment>
<evidence type="ECO:0000256" key="11">
    <source>
        <dbReference type="SAM" id="MobiDB-lite"/>
    </source>
</evidence>
<evidence type="ECO:0000256" key="8">
    <source>
        <dbReference type="ARBA" id="ARBA00029691"/>
    </source>
</evidence>
<evidence type="ECO:0000256" key="10">
    <source>
        <dbReference type="RuleBase" id="RU367032"/>
    </source>
</evidence>
<sequence length="426" mass="46415">MNDELINSAVSFLKDPQVASSPLTKKVEFLESKGLNQQEIEEALKRANDNAPQSVGTSQTPSYAPPAPPQGPPIDYYNAPPPIPERSWKDYFIMATATAGITYGFYQVLTRYLIPSIVPPTQSSIDQDKETINEEFMKIDKVLEQLTIEQQEIKTTNEAKLSEIDTVIDNVNDFLNKYNKDKLKFDDDLRLMKLEIENLSNSVEKNMKLTKENINDELGEVSQELQSLKNLIKARSSSNNQSNGGTEPRKIAPVSSIPSASEILKRARAKNSESPAAPASDPAAKEEVAKKSQPPNPAPVKAPASDPAPAPQEPKVDAEKRSEKTTAGGVTAAGIPLWQIQAKEQEEQEERAAEKDTEEKPGIPTWQQSAADLTKSEEEIKEKIKSVGVPSWQLNANASSGNSAASSPGIPSWQQAASSSTTTSSS</sequence>
<gene>
    <name evidence="13" type="primary">PEX14_0</name>
    <name evidence="13" type="ORF">Cantr_07663</name>
</gene>
<dbReference type="GO" id="GO:0005102">
    <property type="term" value="F:signaling receptor binding"/>
    <property type="evidence" value="ECO:0007669"/>
    <property type="project" value="TreeGrafter"/>
</dbReference>
<evidence type="ECO:0000256" key="5">
    <source>
        <dbReference type="ARBA" id="ARBA00023136"/>
    </source>
</evidence>
<keyword evidence="14" id="KW-1185">Reference proteome</keyword>
<dbReference type="Proteomes" id="UP000253472">
    <property type="component" value="Unassembled WGS sequence"/>
</dbReference>
<dbReference type="GO" id="GO:0005778">
    <property type="term" value="C:peroxisomal membrane"/>
    <property type="evidence" value="ECO:0007669"/>
    <property type="project" value="UniProtKB-SubCell"/>
</dbReference>